<evidence type="ECO:0000256" key="1">
    <source>
        <dbReference type="ARBA" id="ARBA00008645"/>
    </source>
</evidence>
<dbReference type="Gene3D" id="3.40.50.1820">
    <property type="entry name" value="alpha/beta hydrolase"/>
    <property type="match status" value="1"/>
</dbReference>
<name>A0A2I0SGM8_9ACTN</name>
<dbReference type="RefSeq" id="WP_103553030.1">
    <property type="nucleotide sequence ID" value="NZ_JBHJSK010000045.1"/>
</dbReference>
<proteinExistence type="inferred from homology"/>
<dbReference type="PANTHER" id="PTHR22946">
    <property type="entry name" value="DIENELACTONE HYDROLASE DOMAIN-CONTAINING PROTEIN-RELATED"/>
    <property type="match status" value="1"/>
</dbReference>
<gene>
    <name evidence="2" type="ORF">CW362_31635</name>
</gene>
<evidence type="ECO:0000313" key="3">
    <source>
        <dbReference type="Proteomes" id="UP000236178"/>
    </source>
</evidence>
<accession>A0A2I0SGM8</accession>
<dbReference type="InterPro" id="IPR050261">
    <property type="entry name" value="FrsA_esterase"/>
</dbReference>
<dbReference type="EMBL" id="PJOS01000086">
    <property type="protein sequence ID" value="PKT69081.1"/>
    <property type="molecule type" value="Genomic_DNA"/>
</dbReference>
<dbReference type="GO" id="GO:0016787">
    <property type="term" value="F:hydrolase activity"/>
    <property type="evidence" value="ECO:0007669"/>
    <property type="project" value="UniProtKB-KW"/>
</dbReference>
<reference evidence="2 3" key="1">
    <citation type="submission" date="2017-12" db="EMBL/GenBank/DDBJ databases">
        <title>Streptomyces populusis sp. nov., a novel endophytic actinobacterium isolated from stems of Populus adenopoda Maxim.</title>
        <authorList>
            <person name="Wang Z."/>
        </authorList>
    </citation>
    <scope>NUCLEOTIDE SEQUENCE [LARGE SCALE GENOMIC DNA]</scope>
    <source>
        <strain evidence="2 3">A249</strain>
    </source>
</reference>
<comment type="similarity">
    <text evidence="1">Belongs to the AB hydrolase superfamily.</text>
</comment>
<dbReference type="AlphaFoldDB" id="A0A2I0SGM8"/>
<organism evidence="2 3">
    <name type="scientific">Streptomyces populi</name>
    <dbReference type="NCBI Taxonomy" id="2058924"/>
    <lineage>
        <taxon>Bacteria</taxon>
        <taxon>Bacillati</taxon>
        <taxon>Actinomycetota</taxon>
        <taxon>Actinomycetes</taxon>
        <taxon>Kitasatosporales</taxon>
        <taxon>Streptomycetaceae</taxon>
        <taxon>Streptomyces</taxon>
    </lineage>
</organism>
<dbReference type="InterPro" id="IPR029058">
    <property type="entry name" value="AB_hydrolase_fold"/>
</dbReference>
<dbReference type="SUPFAM" id="SSF53474">
    <property type="entry name" value="alpha/beta-Hydrolases"/>
    <property type="match status" value="1"/>
</dbReference>
<comment type="caution">
    <text evidence="2">The sequence shown here is derived from an EMBL/GenBank/DDBJ whole genome shotgun (WGS) entry which is preliminary data.</text>
</comment>
<keyword evidence="2" id="KW-0378">Hydrolase</keyword>
<protein>
    <submittedName>
        <fullName evidence="2">Alpha/beta hydrolase</fullName>
    </submittedName>
</protein>
<dbReference type="OrthoDB" id="3789848at2"/>
<keyword evidence="3" id="KW-1185">Reference proteome</keyword>
<dbReference type="Proteomes" id="UP000236178">
    <property type="component" value="Unassembled WGS sequence"/>
</dbReference>
<sequence>MTTEVVVKTGLRYGASGKLLDVYQPAGASGPVPAVLLWHGRGPDERDVLALVARAAAKLGVIVLVPDWRPDAPDGGRTHLRESAVFVRQNVSDFGGDPERIALAGWSLGGKAAVGVALNPAAFGDWRPQAIVGIAGSYASAAPTTGTVPIDDLRRGGSLLPPIPVWLVHGTADSVVDIERSRELRSALMEQGWPASLNEVATDHAGVIMTEFVPEYHRCLPSTAAHAVEAGSRTADVLARAAGITAQHSSRRS</sequence>
<evidence type="ECO:0000313" key="2">
    <source>
        <dbReference type="EMBL" id="PKT69081.1"/>
    </source>
</evidence>